<dbReference type="EMBL" id="UHFF01000002">
    <property type="protein sequence ID" value="SUN49591.1"/>
    <property type="molecule type" value="Genomic_DNA"/>
</dbReference>
<keyword evidence="9 12" id="KW-0238">DNA-binding</keyword>
<organism evidence="15 16">
    <name type="scientific">Streptococcus equi subsp. equi</name>
    <dbReference type="NCBI Taxonomy" id="148942"/>
    <lineage>
        <taxon>Bacteria</taxon>
        <taxon>Bacillati</taxon>
        <taxon>Bacillota</taxon>
        <taxon>Bacilli</taxon>
        <taxon>Lactobacillales</taxon>
        <taxon>Streptococcaceae</taxon>
        <taxon>Streptococcus</taxon>
    </lineage>
</organism>
<dbReference type="SUPFAM" id="SSF52540">
    <property type="entry name" value="P-loop containing nucleoside triphosphate hydrolases"/>
    <property type="match status" value="1"/>
</dbReference>
<keyword evidence="10 12" id="KW-0234">DNA repair</keyword>
<keyword evidence="5 12" id="KW-0235">DNA replication</keyword>
<gene>
    <name evidence="12 15" type="primary">recF</name>
    <name evidence="15" type="ORF">NCTC12092_01964</name>
</gene>
<comment type="function">
    <text evidence="12 13">The RecF protein is involved in DNA metabolism; it is required for DNA replication and normal SOS inducibility. RecF binds preferentially to single-stranded, linear DNA. It also seems to bind ATP.</text>
</comment>
<dbReference type="Proteomes" id="UP000254461">
    <property type="component" value="Unassembled WGS sequence"/>
</dbReference>
<sequence>MWIKELNLTHYRNYQQASAAFSPGLNVFIGDNAQGKTNFLEAIYFLSVTRSHRTKSDKDLIYFDERDCSISGTLERLSGRVQLEILLSDKGRITKINTLKQAKLSDYIGAMMVVLFAPEDLQLVKGSPSLRRKFMDIDLGQIKPVYLSDLSHYNHVLKQRNAYLKSVQQLDSDFLSVLDEQLVTYGSRVMAHRLAFVQSLAKEANKHHQAISNGLEKLSISYQASVSFEHQQEIYQQFMNQLKTTHQRDFLRKNTGVGPHRDDLIFYINGMNANFASQGQHRSLILSLKMAEVSLMKQLTGDNPILLLDDVMSELDNIRQTKLLEAVKKENVQTFITTTSLEHLSQLPKDISLFKVNKGTIALDSVMID</sequence>
<evidence type="ECO:0000256" key="9">
    <source>
        <dbReference type="ARBA" id="ARBA00023125"/>
    </source>
</evidence>
<dbReference type="PROSITE" id="PS00618">
    <property type="entry name" value="RECF_2"/>
    <property type="match status" value="1"/>
</dbReference>
<evidence type="ECO:0000256" key="10">
    <source>
        <dbReference type="ARBA" id="ARBA00023204"/>
    </source>
</evidence>
<dbReference type="InterPro" id="IPR042174">
    <property type="entry name" value="RecF_2"/>
</dbReference>
<evidence type="ECO:0000256" key="5">
    <source>
        <dbReference type="ARBA" id="ARBA00022705"/>
    </source>
</evidence>
<keyword evidence="11 12" id="KW-0742">SOS response</keyword>
<comment type="subcellular location">
    <subcellularLocation>
        <location evidence="1 12 13">Cytoplasm</location>
    </subcellularLocation>
</comment>
<evidence type="ECO:0000256" key="4">
    <source>
        <dbReference type="ARBA" id="ARBA00022490"/>
    </source>
</evidence>
<dbReference type="RefSeq" id="WP_115251445.1">
    <property type="nucleotide sequence ID" value="NZ_UHFF01000002.1"/>
</dbReference>
<evidence type="ECO:0000256" key="2">
    <source>
        <dbReference type="ARBA" id="ARBA00008016"/>
    </source>
</evidence>
<proteinExistence type="inferred from homology"/>
<dbReference type="InterPro" id="IPR018078">
    <property type="entry name" value="DNA-binding_RecF_CS"/>
</dbReference>
<keyword evidence="4 12" id="KW-0963">Cytoplasm</keyword>
<evidence type="ECO:0000256" key="6">
    <source>
        <dbReference type="ARBA" id="ARBA00022741"/>
    </source>
</evidence>
<dbReference type="InterPro" id="IPR027417">
    <property type="entry name" value="P-loop_NTPase"/>
</dbReference>
<name>A0A380JVD4_9STRE</name>
<protein>
    <recommendedName>
        <fullName evidence="3 12">DNA replication and repair protein RecF</fullName>
    </recommendedName>
</protein>
<dbReference type="AlphaFoldDB" id="A0A380JVD4"/>
<dbReference type="Gene3D" id="1.20.1050.90">
    <property type="entry name" value="RecF/RecN/SMC, N-terminal domain"/>
    <property type="match status" value="1"/>
</dbReference>
<dbReference type="InterPro" id="IPR003395">
    <property type="entry name" value="RecF/RecN/SMC_N"/>
</dbReference>
<dbReference type="PANTHER" id="PTHR32182">
    <property type="entry name" value="DNA REPLICATION AND REPAIR PROTEIN RECF"/>
    <property type="match status" value="1"/>
</dbReference>
<dbReference type="PANTHER" id="PTHR32182:SF0">
    <property type="entry name" value="DNA REPLICATION AND REPAIR PROTEIN RECF"/>
    <property type="match status" value="1"/>
</dbReference>
<evidence type="ECO:0000256" key="7">
    <source>
        <dbReference type="ARBA" id="ARBA00022763"/>
    </source>
</evidence>
<evidence type="ECO:0000313" key="16">
    <source>
        <dbReference type="Proteomes" id="UP000254461"/>
    </source>
</evidence>
<keyword evidence="7 12" id="KW-0227">DNA damage</keyword>
<dbReference type="GO" id="GO:0003697">
    <property type="term" value="F:single-stranded DNA binding"/>
    <property type="evidence" value="ECO:0007669"/>
    <property type="project" value="UniProtKB-UniRule"/>
</dbReference>
<dbReference type="NCBIfam" id="TIGR00611">
    <property type="entry name" value="recf"/>
    <property type="match status" value="1"/>
</dbReference>
<evidence type="ECO:0000256" key="8">
    <source>
        <dbReference type="ARBA" id="ARBA00022840"/>
    </source>
</evidence>
<comment type="similarity">
    <text evidence="2 12 13">Belongs to the RecF family.</text>
</comment>
<dbReference type="GO" id="GO:0005737">
    <property type="term" value="C:cytoplasm"/>
    <property type="evidence" value="ECO:0007669"/>
    <property type="project" value="UniProtKB-SubCell"/>
</dbReference>
<evidence type="ECO:0000256" key="12">
    <source>
        <dbReference type="HAMAP-Rule" id="MF_00365"/>
    </source>
</evidence>
<dbReference type="Gene3D" id="3.40.50.300">
    <property type="entry name" value="P-loop containing nucleotide triphosphate hydrolases"/>
    <property type="match status" value="1"/>
</dbReference>
<dbReference type="InterPro" id="IPR001238">
    <property type="entry name" value="DNA-binding_RecF"/>
</dbReference>
<dbReference type="GO" id="GO:0006260">
    <property type="term" value="P:DNA replication"/>
    <property type="evidence" value="ECO:0007669"/>
    <property type="project" value="UniProtKB-UniRule"/>
</dbReference>
<feature type="domain" description="RecF/RecN/SMC N-terminal" evidence="14">
    <location>
        <begin position="3"/>
        <end position="360"/>
    </location>
</feature>
<dbReference type="GO" id="GO:0005524">
    <property type="term" value="F:ATP binding"/>
    <property type="evidence" value="ECO:0007669"/>
    <property type="project" value="UniProtKB-UniRule"/>
</dbReference>
<dbReference type="CDD" id="cd03242">
    <property type="entry name" value="ABC_RecF"/>
    <property type="match status" value="1"/>
</dbReference>
<dbReference type="PROSITE" id="PS00617">
    <property type="entry name" value="RECF_1"/>
    <property type="match status" value="1"/>
</dbReference>
<accession>A0A380JVD4</accession>
<dbReference type="Pfam" id="PF02463">
    <property type="entry name" value="SMC_N"/>
    <property type="match status" value="1"/>
</dbReference>
<dbReference type="GO" id="GO:0006302">
    <property type="term" value="P:double-strand break repair"/>
    <property type="evidence" value="ECO:0007669"/>
    <property type="project" value="TreeGrafter"/>
</dbReference>
<evidence type="ECO:0000256" key="13">
    <source>
        <dbReference type="RuleBase" id="RU000578"/>
    </source>
</evidence>
<evidence type="ECO:0000313" key="15">
    <source>
        <dbReference type="EMBL" id="SUN49591.1"/>
    </source>
</evidence>
<dbReference type="HAMAP" id="MF_00365">
    <property type="entry name" value="RecF"/>
    <property type="match status" value="1"/>
</dbReference>
<evidence type="ECO:0000256" key="11">
    <source>
        <dbReference type="ARBA" id="ARBA00023236"/>
    </source>
</evidence>
<evidence type="ECO:0000256" key="1">
    <source>
        <dbReference type="ARBA" id="ARBA00004496"/>
    </source>
</evidence>
<reference evidence="15 16" key="1">
    <citation type="submission" date="2018-06" db="EMBL/GenBank/DDBJ databases">
        <authorList>
            <consortium name="Pathogen Informatics"/>
            <person name="Doyle S."/>
        </authorList>
    </citation>
    <scope>NUCLEOTIDE SEQUENCE [LARGE SCALE GENOMIC DNA]</scope>
    <source>
        <strain evidence="15 16">NCTC12092</strain>
    </source>
</reference>
<keyword evidence="6 12" id="KW-0547">Nucleotide-binding</keyword>
<feature type="binding site" evidence="12">
    <location>
        <begin position="30"/>
        <end position="37"/>
    </location>
    <ligand>
        <name>ATP</name>
        <dbReference type="ChEBI" id="CHEBI:30616"/>
    </ligand>
</feature>
<dbReference type="GO" id="GO:0009432">
    <property type="term" value="P:SOS response"/>
    <property type="evidence" value="ECO:0007669"/>
    <property type="project" value="UniProtKB-UniRule"/>
</dbReference>
<evidence type="ECO:0000256" key="3">
    <source>
        <dbReference type="ARBA" id="ARBA00020170"/>
    </source>
</evidence>
<keyword evidence="8 12" id="KW-0067">ATP-binding</keyword>
<evidence type="ECO:0000259" key="14">
    <source>
        <dbReference type="Pfam" id="PF02463"/>
    </source>
</evidence>
<dbReference type="GO" id="GO:0000731">
    <property type="term" value="P:DNA synthesis involved in DNA repair"/>
    <property type="evidence" value="ECO:0007669"/>
    <property type="project" value="TreeGrafter"/>
</dbReference>